<keyword evidence="13" id="KW-1185">Reference proteome</keyword>
<evidence type="ECO:0000256" key="6">
    <source>
        <dbReference type="ARBA" id="ARBA00022873"/>
    </source>
</evidence>
<dbReference type="GO" id="GO:0008336">
    <property type="term" value="F:gamma-butyrobetaine dioxygenase activity"/>
    <property type="evidence" value="ECO:0007669"/>
    <property type="project" value="TreeGrafter"/>
</dbReference>
<dbReference type="Pfam" id="PF06155">
    <property type="entry name" value="GBBH-like_N"/>
    <property type="match status" value="1"/>
</dbReference>
<dbReference type="CDD" id="cd00250">
    <property type="entry name" value="CAS_like"/>
    <property type="match status" value="1"/>
</dbReference>
<dbReference type="SUPFAM" id="SSF51197">
    <property type="entry name" value="Clavaminate synthase-like"/>
    <property type="match status" value="1"/>
</dbReference>
<evidence type="ECO:0000256" key="3">
    <source>
        <dbReference type="ARBA" id="ARBA00005022"/>
    </source>
</evidence>
<dbReference type="Gene3D" id="3.30.2020.30">
    <property type="match status" value="1"/>
</dbReference>
<evidence type="ECO:0000256" key="4">
    <source>
        <dbReference type="ARBA" id="ARBA00008654"/>
    </source>
</evidence>
<evidence type="ECO:0000256" key="8">
    <source>
        <dbReference type="ARBA" id="ARBA00023002"/>
    </source>
</evidence>
<keyword evidence="9" id="KW-0408">Iron</keyword>
<dbReference type="Pfam" id="PF02668">
    <property type="entry name" value="TauD"/>
    <property type="match status" value="1"/>
</dbReference>
<evidence type="ECO:0000259" key="11">
    <source>
        <dbReference type="Pfam" id="PF06155"/>
    </source>
</evidence>
<evidence type="ECO:0000256" key="1">
    <source>
        <dbReference type="ARBA" id="ARBA00001954"/>
    </source>
</evidence>
<dbReference type="OrthoDB" id="406634at2759"/>
<evidence type="ECO:0000313" key="13">
    <source>
        <dbReference type="Proteomes" id="UP000887568"/>
    </source>
</evidence>
<dbReference type="InterPro" id="IPR038492">
    <property type="entry name" value="GBBH-like_N_sf"/>
</dbReference>
<organism evidence="12 13">
    <name type="scientific">Patiria miniata</name>
    <name type="common">Bat star</name>
    <name type="synonym">Asterina miniata</name>
    <dbReference type="NCBI Taxonomy" id="46514"/>
    <lineage>
        <taxon>Eukaryota</taxon>
        <taxon>Metazoa</taxon>
        <taxon>Echinodermata</taxon>
        <taxon>Eleutherozoa</taxon>
        <taxon>Asterozoa</taxon>
        <taxon>Asteroidea</taxon>
        <taxon>Valvatacea</taxon>
        <taxon>Valvatida</taxon>
        <taxon>Asterinidae</taxon>
        <taxon>Patiria</taxon>
    </lineage>
</organism>
<protein>
    <recommendedName>
        <fullName evidence="14">Gamma-butyrobetaine dioxygenase</fullName>
    </recommendedName>
</protein>
<dbReference type="AlphaFoldDB" id="A0A913ZKK8"/>
<dbReference type="FunFam" id="3.30.2020.30:FF:000002">
    <property type="entry name" value="Putative gamma-butyrobetaine dioxygenase"/>
    <property type="match status" value="1"/>
</dbReference>
<evidence type="ECO:0008006" key="14">
    <source>
        <dbReference type="Google" id="ProtNLM"/>
    </source>
</evidence>
<evidence type="ECO:0000256" key="2">
    <source>
        <dbReference type="ARBA" id="ARBA00001961"/>
    </source>
</evidence>
<keyword evidence="8" id="KW-0560">Oxidoreductase</keyword>
<dbReference type="InterPro" id="IPR003819">
    <property type="entry name" value="TauD/TfdA-like"/>
</dbReference>
<dbReference type="EnsemblMetazoa" id="XM_038196419.1">
    <property type="protein sequence ID" value="XP_038052347.1"/>
    <property type="gene ID" value="LOC119725052"/>
</dbReference>
<accession>A0A913ZKK8</accession>
<comment type="similarity">
    <text evidence="4">Belongs to the gamma-BBH/TMLD family.</text>
</comment>
<dbReference type="PANTHER" id="PTHR10696:SF33">
    <property type="entry name" value="GAMMA-BUTYROBETAINE DIOXYGENASE"/>
    <property type="match status" value="1"/>
</dbReference>
<keyword evidence="5" id="KW-0479">Metal-binding</keyword>
<keyword evidence="7" id="KW-0223">Dioxygenase</keyword>
<sequence length="493" mass="55669">MAFVANIHALARHGLVRGSVASLRQGGAAVLRGGLEARGTKCVGQHPDRRAASLFSVFGRDWFTGVGRNLPSKVEMTAGCFKPISSIMSRKAYSTQAAPKGEKDRRFVSVSRDDSAGQYRVEFSSGPVGVYPYVWMRDNCRCPDCYHPSSWQRASSITDLDPDVVPSSEELVDEGSVLRVVWPDQHSSDFQAAWLNRQRFSESEKDKVGSPELQTFGGELNGRIPTFDFRRLLEEDKELYNWLDVLNVKGLALVNGAPIRQGALEELAEKVAYTKTTNYGKTFQVFSKQEASNLAFTPKALLLHIDLPYYNYTPGIQMLHCIEQTSDASGGASQFVDGLQVAEQVRQEFPEIYQTLRTVEVDFRDKGSDYYVYHLKQRRPIIQYNKHGEFMCVNFNDHVRAPYMSLPVEKVKEMYKAMKVFEEVMYRPGNLVEQKLGAGEIATFSNGRVLHGRSSFIVTKAGRRHLEGAFMDWDEAHSRMRILRETLFGDEPL</sequence>
<proteinExistence type="inferred from homology"/>
<dbReference type="Gene3D" id="3.60.130.10">
    <property type="entry name" value="Clavaminate synthase-like"/>
    <property type="match status" value="1"/>
</dbReference>
<evidence type="ECO:0000256" key="5">
    <source>
        <dbReference type="ARBA" id="ARBA00022723"/>
    </source>
</evidence>
<dbReference type="InterPro" id="IPR042098">
    <property type="entry name" value="TauD-like_sf"/>
</dbReference>
<dbReference type="PANTHER" id="PTHR10696">
    <property type="entry name" value="GAMMA-BUTYROBETAINE HYDROXYLASE-RELATED"/>
    <property type="match status" value="1"/>
</dbReference>
<dbReference type="GO" id="GO:0046872">
    <property type="term" value="F:metal ion binding"/>
    <property type="evidence" value="ECO:0007669"/>
    <property type="project" value="UniProtKB-KW"/>
</dbReference>
<dbReference type="Proteomes" id="UP000887568">
    <property type="component" value="Unplaced"/>
</dbReference>
<dbReference type="RefSeq" id="XP_038052347.1">
    <property type="nucleotide sequence ID" value="XM_038196419.1"/>
</dbReference>
<dbReference type="OMA" id="MAFVANI"/>
<comment type="pathway">
    <text evidence="3">Amine and polyamine biosynthesis; carnitine biosynthesis.</text>
</comment>
<comment type="cofactor">
    <cofactor evidence="1">
        <name>Fe(2+)</name>
        <dbReference type="ChEBI" id="CHEBI:29033"/>
    </cofactor>
</comment>
<evidence type="ECO:0000259" key="10">
    <source>
        <dbReference type="Pfam" id="PF02668"/>
    </source>
</evidence>
<reference evidence="12" key="1">
    <citation type="submission" date="2022-11" db="UniProtKB">
        <authorList>
            <consortium name="EnsemblMetazoa"/>
        </authorList>
    </citation>
    <scope>IDENTIFICATION</scope>
</reference>
<evidence type="ECO:0000313" key="12">
    <source>
        <dbReference type="EnsemblMetazoa" id="XP_038052347.1"/>
    </source>
</evidence>
<evidence type="ECO:0000256" key="7">
    <source>
        <dbReference type="ARBA" id="ARBA00022964"/>
    </source>
</evidence>
<name>A0A913ZKK8_PATMI</name>
<feature type="domain" description="Gamma-butyrobetaine hydroxylase-like N-terminal" evidence="11">
    <location>
        <begin position="118"/>
        <end position="195"/>
    </location>
</feature>
<comment type="cofactor">
    <cofactor evidence="2">
        <name>L-ascorbate</name>
        <dbReference type="ChEBI" id="CHEBI:38290"/>
    </cofactor>
</comment>
<dbReference type="InterPro" id="IPR050411">
    <property type="entry name" value="AlphaKG_dependent_hydroxylases"/>
</dbReference>
<evidence type="ECO:0000256" key="9">
    <source>
        <dbReference type="ARBA" id="ARBA00023004"/>
    </source>
</evidence>
<dbReference type="GO" id="GO:0045329">
    <property type="term" value="P:carnitine biosynthetic process"/>
    <property type="evidence" value="ECO:0007669"/>
    <property type="project" value="UniProtKB-KW"/>
</dbReference>
<feature type="domain" description="TauD/TfdA-like" evidence="10">
    <location>
        <begin position="216"/>
        <end position="469"/>
    </location>
</feature>
<dbReference type="GeneID" id="119725052"/>
<keyword evidence="6" id="KW-0124">Carnitine biosynthesis</keyword>
<dbReference type="FunFam" id="3.60.130.10:FF:000001">
    <property type="entry name" value="Trimethyllysine dioxygenase, mitochondrial"/>
    <property type="match status" value="1"/>
</dbReference>
<dbReference type="GO" id="GO:0005739">
    <property type="term" value="C:mitochondrion"/>
    <property type="evidence" value="ECO:0007669"/>
    <property type="project" value="TreeGrafter"/>
</dbReference>
<dbReference type="InterPro" id="IPR010376">
    <property type="entry name" value="GBBH-like_N"/>
</dbReference>